<dbReference type="Gene3D" id="3.40.50.720">
    <property type="entry name" value="NAD(P)-binding Rossmann-like Domain"/>
    <property type="match status" value="1"/>
</dbReference>
<dbReference type="EMBL" id="JH659376">
    <property type="protein sequence ID" value="EXK25970.1"/>
    <property type="molecule type" value="Genomic_DNA"/>
</dbReference>
<evidence type="ECO:0000259" key="4">
    <source>
        <dbReference type="Pfam" id="PF01232"/>
    </source>
</evidence>
<comment type="similarity">
    <text evidence="1">Belongs to the mannitol dehydrogenase family.</text>
</comment>
<dbReference type="Pfam" id="PF01232">
    <property type="entry name" value="Mannitol_dh"/>
    <property type="match status" value="1"/>
</dbReference>
<gene>
    <name evidence="6" type="ORF">FOMG_17411</name>
</gene>
<dbReference type="PANTHER" id="PTHR30524">
    <property type="entry name" value="MANNITOL-1-PHOSPHATE 5-DEHYDROGENASE"/>
    <property type="match status" value="1"/>
</dbReference>
<dbReference type="VEuPathDB" id="FungiDB:FOMG_17411"/>
<protein>
    <submittedName>
        <fullName evidence="6">Mannitol-1-phosphate 5-dehydrogenase</fullName>
    </submittedName>
</protein>
<dbReference type="GO" id="GO:0008926">
    <property type="term" value="F:mannitol-1-phosphate 5-dehydrogenase activity"/>
    <property type="evidence" value="ECO:0007669"/>
    <property type="project" value="TreeGrafter"/>
</dbReference>
<dbReference type="AlphaFoldDB" id="W9Z3M2"/>
<dbReference type="SUPFAM" id="SSF51735">
    <property type="entry name" value="NAD(P)-binding Rossmann-fold domains"/>
    <property type="match status" value="1"/>
</dbReference>
<evidence type="ECO:0000256" key="3">
    <source>
        <dbReference type="ARBA" id="ARBA00023027"/>
    </source>
</evidence>
<dbReference type="Gene3D" id="1.10.1040.10">
    <property type="entry name" value="N-(1-d-carboxylethyl)-l-norvaline Dehydrogenase, domain 2"/>
    <property type="match status" value="1"/>
</dbReference>
<keyword evidence="3" id="KW-0520">NAD</keyword>
<reference evidence="6" key="2">
    <citation type="submission" date="2012-05" db="EMBL/GenBank/DDBJ databases">
        <title>Annotation of the Genome Sequence of Fusarium oxysporum f. sp. melonis 26406.</title>
        <authorList>
            <consortium name="The Broad Institute Genomics Platform"/>
            <person name="Ma L.-J."/>
            <person name="Corby-Kistler H."/>
            <person name="Broz K."/>
            <person name="Gale L.R."/>
            <person name="Jonkers W."/>
            <person name="O'Donnell K."/>
            <person name="Ploetz R."/>
            <person name="Steinberg C."/>
            <person name="Schwartz D.C."/>
            <person name="VanEtten H."/>
            <person name="Zhou S."/>
            <person name="Young S.K."/>
            <person name="Zeng Q."/>
            <person name="Gargeya S."/>
            <person name="Fitzgerald M."/>
            <person name="Abouelleil A."/>
            <person name="Alvarado L."/>
            <person name="Chapman S.B."/>
            <person name="Gainer-Dewar J."/>
            <person name="Goldberg J."/>
            <person name="Griggs A."/>
            <person name="Gujja S."/>
            <person name="Hansen M."/>
            <person name="Howarth C."/>
            <person name="Imamovic A."/>
            <person name="Ireland A."/>
            <person name="Larimer J."/>
            <person name="McCowan C."/>
            <person name="Murphy C."/>
            <person name="Pearson M."/>
            <person name="Poon T.W."/>
            <person name="Priest M."/>
            <person name="Roberts A."/>
            <person name="Saif S."/>
            <person name="Shea T."/>
            <person name="Sykes S."/>
            <person name="Wortman J."/>
            <person name="Nusbaum C."/>
            <person name="Birren B."/>
        </authorList>
    </citation>
    <scope>NUCLEOTIDE SEQUENCE</scope>
    <source>
        <strain evidence="6">26406</strain>
    </source>
</reference>
<dbReference type="Proteomes" id="UP000030703">
    <property type="component" value="Unassembled WGS sequence"/>
</dbReference>
<dbReference type="PRINTS" id="PR00084">
    <property type="entry name" value="MTLDHDRGNASE"/>
</dbReference>
<dbReference type="InterPro" id="IPR036291">
    <property type="entry name" value="NAD(P)-bd_dom_sf"/>
</dbReference>
<feature type="domain" description="Mannitol dehydrogenase C-terminal" evidence="5">
    <location>
        <begin position="239"/>
        <end position="323"/>
    </location>
</feature>
<feature type="domain" description="Mannitol dehydrogenase N-terminal" evidence="4">
    <location>
        <begin position="8"/>
        <end position="199"/>
    </location>
</feature>
<dbReference type="Pfam" id="PF08125">
    <property type="entry name" value="Mannitol_dh_C"/>
    <property type="match status" value="1"/>
</dbReference>
<name>W9Z3M2_FUSOX</name>
<organism evidence="6">
    <name type="scientific">Fusarium oxysporum f. sp. melonis 26406</name>
    <dbReference type="NCBI Taxonomy" id="1089452"/>
    <lineage>
        <taxon>Eukaryota</taxon>
        <taxon>Fungi</taxon>
        <taxon>Dikarya</taxon>
        <taxon>Ascomycota</taxon>
        <taxon>Pezizomycotina</taxon>
        <taxon>Sordariomycetes</taxon>
        <taxon>Hypocreomycetidae</taxon>
        <taxon>Hypocreales</taxon>
        <taxon>Nectriaceae</taxon>
        <taxon>Fusarium</taxon>
        <taxon>Fusarium oxysporum species complex</taxon>
    </lineage>
</organism>
<accession>W9Z3M2</accession>
<dbReference type="InterPro" id="IPR008927">
    <property type="entry name" value="6-PGluconate_DH-like_C_sf"/>
</dbReference>
<sequence>MLWSMDKKAVHFGAGNIGRGFVACFLHNSGYEVVFADVADRLVDQLNTKKSYKVIEVSSEGTREIIITNYRAINPRTNDNNLIREIMSADVVTCAIGRDNLKFIAPIIARAIGMRSSDKIPLVIIACENAIGATDALASNIEHPITTKEHRLDDHYKRARYANCAIDRIIPTQHPDAELDVKLEELYEWVIDRSPFADDAVPMISGVRWVDNVQPYVERKLYTVNTGHAAAAYTLIINKYGISKQDQEEYVRKVIIRISNPHLEDTVERVGRAPLRKLGRTERFIRPASELVETGYDCSALLDAVEMALRFQNVEGDEQSKELAQIIARQTPETVVTGVCGLQPSEMLYPQVLEIVKRVQADRLMA</sequence>
<keyword evidence="2" id="KW-0560">Oxidoreductase</keyword>
<proteinExistence type="inferred from homology"/>
<evidence type="ECO:0000256" key="2">
    <source>
        <dbReference type="ARBA" id="ARBA00023002"/>
    </source>
</evidence>
<dbReference type="GO" id="GO:0005829">
    <property type="term" value="C:cytosol"/>
    <property type="evidence" value="ECO:0007669"/>
    <property type="project" value="TreeGrafter"/>
</dbReference>
<evidence type="ECO:0000259" key="5">
    <source>
        <dbReference type="Pfam" id="PF08125"/>
    </source>
</evidence>
<dbReference type="SUPFAM" id="SSF48179">
    <property type="entry name" value="6-phosphogluconate dehydrogenase C-terminal domain-like"/>
    <property type="match status" value="1"/>
</dbReference>
<evidence type="ECO:0000313" key="6">
    <source>
        <dbReference type="EMBL" id="EXK25970.1"/>
    </source>
</evidence>
<evidence type="ECO:0000256" key="1">
    <source>
        <dbReference type="ARBA" id="ARBA00006541"/>
    </source>
</evidence>
<dbReference type="InterPro" id="IPR013328">
    <property type="entry name" value="6PGD_dom2"/>
</dbReference>
<dbReference type="PANTHER" id="PTHR30524:SF0">
    <property type="entry name" value="ALTRONATE OXIDOREDUCTASE-RELATED"/>
    <property type="match status" value="1"/>
</dbReference>
<dbReference type="HOGENOM" id="CLU_036089_0_1_1"/>
<reference evidence="6" key="1">
    <citation type="submission" date="2012-04" db="EMBL/GenBank/DDBJ databases">
        <title>The Genome Sequence of Fusarium oxysporum melonis.</title>
        <authorList>
            <consortium name="The Broad Institute Genome Sequencing Platform"/>
            <person name="Ma L.-J."/>
            <person name="Gale L.R."/>
            <person name="Schwartz D.C."/>
            <person name="Zhou S."/>
            <person name="Corby-Kistler H."/>
            <person name="Young S.K."/>
            <person name="Zeng Q."/>
            <person name="Gargeya S."/>
            <person name="Fitzgerald M."/>
            <person name="Haas B."/>
            <person name="Abouelleil A."/>
            <person name="Alvarado L."/>
            <person name="Arachchi H.M."/>
            <person name="Berlin A."/>
            <person name="Brown A."/>
            <person name="Chapman S.B."/>
            <person name="Chen Z."/>
            <person name="Dunbar C."/>
            <person name="Freedman E."/>
            <person name="Gearin G."/>
            <person name="Goldberg J."/>
            <person name="Griggs A."/>
            <person name="Gujja S."/>
            <person name="Heiman D."/>
            <person name="Howarth C."/>
            <person name="Larson L."/>
            <person name="Lui A."/>
            <person name="MacDonald P.J.P."/>
            <person name="Montmayeur A."/>
            <person name="Murphy C."/>
            <person name="Neiman D."/>
            <person name="Pearson M."/>
            <person name="Priest M."/>
            <person name="Roberts A."/>
            <person name="Saif S."/>
            <person name="Shea T."/>
            <person name="Shenoy N."/>
            <person name="Sisk P."/>
            <person name="Stolte C."/>
            <person name="Sykes S."/>
            <person name="Wortman J."/>
            <person name="Nusbaum C."/>
            <person name="Birren B."/>
        </authorList>
    </citation>
    <scope>NUCLEOTIDE SEQUENCE</scope>
    <source>
        <strain evidence="6">26406</strain>
    </source>
</reference>
<dbReference type="InterPro" id="IPR013118">
    <property type="entry name" value="Mannitol_DH_C"/>
</dbReference>
<dbReference type="InterPro" id="IPR013131">
    <property type="entry name" value="Mannitol_DH_N"/>
</dbReference>
<dbReference type="InterPro" id="IPR000669">
    <property type="entry name" value="Mannitol_DH"/>
</dbReference>
<dbReference type="GO" id="GO:0019592">
    <property type="term" value="P:mannitol catabolic process"/>
    <property type="evidence" value="ECO:0007669"/>
    <property type="project" value="TreeGrafter"/>
</dbReference>
<dbReference type="OrthoDB" id="418169at2759"/>